<evidence type="ECO:0000256" key="1">
    <source>
        <dbReference type="SAM" id="MobiDB-lite"/>
    </source>
</evidence>
<dbReference type="EMBL" id="ADVL01000471">
    <property type="protein sequence ID" value="EFH11168.1"/>
    <property type="molecule type" value="Genomic_DNA"/>
</dbReference>
<proteinExistence type="predicted"/>
<feature type="compositionally biased region" description="Gly residues" evidence="1">
    <location>
        <begin position="58"/>
        <end position="70"/>
    </location>
</feature>
<evidence type="ECO:0000313" key="3">
    <source>
        <dbReference type="Proteomes" id="UP000005324"/>
    </source>
</evidence>
<protein>
    <submittedName>
        <fullName evidence="2">Uncharacterized protein</fullName>
    </submittedName>
</protein>
<evidence type="ECO:0000313" key="2">
    <source>
        <dbReference type="EMBL" id="EFH11168.1"/>
    </source>
</evidence>
<organism evidence="2 3">
    <name type="scientific">Pseudoroseomonas cervicalis ATCC 49957</name>
    <dbReference type="NCBI Taxonomy" id="525371"/>
    <lineage>
        <taxon>Bacteria</taxon>
        <taxon>Pseudomonadati</taxon>
        <taxon>Pseudomonadota</taxon>
        <taxon>Alphaproteobacteria</taxon>
        <taxon>Acetobacterales</taxon>
        <taxon>Roseomonadaceae</taxon>
        <taxon>Roseomonas</taxon>
    </lineage>
</organism>
<comment type="caution">
    <text evidence="2">The sequence shown here is derived from an EMBL/GenBank/DDBJ whole genome shotgun (WGS) entry which is preliminary data.</text>
</comment>
<feature type="region of interest" description="Disordered" evidence="1">
    <location>
        <begin position="36"/>
        <end position="70"/>
    </location>
</feature>
<feature type="non-terminal residue" evidence="2">
    <location>
        <position position="1"/>
    </location>
</feature>
<sequence>RQGAIRVGHQRAQALQRGELGAALAARQGALVDRPAAQRLGRGAEEALAADSHQAQPGGEGGHGGPGLGRGAILEMLAAEGHRPLADHHLPLPVLARSHPRGHRLLLGLWH</sequence>
<keyword evidence="3" id="KW-1185">Reference proteome</keyword>
<dbReference type="Proteomes" id="UP000005324">
    <property type="component" value="Unassembled WGS sequence"/>
</dbReference>
<name>D5RNF1_9PROT</name>
<gene>
    <name evidence="2" type="ORF">HMPREF0731_2612</name>
</gene>
<dbReference type="AlphaFoldDB" id="D5RNF1"/>
<reference evidence="2 3" key="1">
    <citation type="submission" date="2010-04" db="EMBL/GenBank/DDBJ databases">
        <authorList>
            <person name="Qin X."/>
            <person name="Bachman B."/>
            <person name="Battles P."/>
            <person name="Bell A."/>
            <person name="Bess C."/>
            <person name="Bickham C."/>
            <person name="Chaboub L."/>
            <person name="Chen D."/>
            <person name="Coyle M."/>
            <person name="Deiros D.R."/>
            <person name="Dinh H."/>
            <person name="Forbes L."/>
            <person name="Fowler G."/>
            <person name="Francisco L."/>
            <person name="Fu Q."/>
            <person name="Gubbala S."/>
            <person name="Hale W."/>
            <person name="Han Y."/>
            <person name="Hemphill L."/>
            <person name="Highlander S.K."/>
            <person name="Hirani K."/>
            <person name="Hogues M."/>
            <person name="Jackson L."/>
            <person name="Jakkamsetti A."/>
            <person name="Javaid M."/>
            <person name="Jiang H."/>
            <person name="Korchina V."/>
            <person name="Kovar C."/>
            <person name="Lara F."/>
            <person name="Lee S."/>
            <person name="Mata R."/>
            <person name="Mathew T."/>
            <person name="Moen C."/>
            <person name="Morales K."/>
            <person name="Munidasa M."/>
            <person name="Nazareth L."/>
            <person name="Ngo R."/>
            <person name="Nguyen L."/>
            <person name="Okwuonu G."/>
            <person name="Ongeri F."/>
            <person name="Patil S."/>
            <person name="Petrosino J."/>
            <person name="Pham C."/>
            <person name="Pham P."/>
            <person name="Pu L.-L."/>
            <person name="Puazo M."/>
            <person name="Raj R."/>
            <person name="Reid J."/>
            <person name="Rouhana J."/>
            <person name="Saada N."/>
            <person name="Shang Y."/>
            <person name="Simmons D."/>
            <person name="Thornton R."/>
            <person name="Warren J."/>
            <person name="Weissenberger G."/>
            <person name="Zhang J."/>
            <person name="Zhang L."/>
            <person name="Zhou C."/>
            <person name="Zhu D."/>
            <person name="Muzny D."/>
            <person name="Worley K."/>
            <person name="Gibbs R."/>
        </authorList>
    </citation>
    <scope>NUCLEOTIDE SEQUENCE [LARGE SCALE GENOMIC DNA]</scope>
    <source>
        <strain evidence="2 3">ATCC 49957</strain>
    </source>
</reference>
<dbReference type="HOGENOM" id="CLU_2163867_0_0_5"/>
<accession>D5RNF1</accession>